<dbReference type="Proteomes" id="UP000006552">
    <property type="component" value="Chromosome"/>
</dbReference>
<dbReference type="eggNOG" id="COG3086">
    <property type="taxonomic scope" value="Bacteria"/>
</dbReference>
<evidence type="ECO:0000313" key="2">
    <source>
        <dbReference type="EMBL" id="CAI07572.1"/>
    </source>
</evidence>
<dbReference type="EMBL" id="CR555306">
    <property type="protein sequence ID" value="CAI07572.1"/>
    <property type="molecule type" value="Genomic_DNA"/>
</dbReference>
<feature type="transmembrane region" description="Helical" evidence="1">
    <location>
        <begin position="98"/>
        <end position="117"/>
    </location>
</feature>
<dbReference type="OrthoDB" id="7358626at2"/>
<evidence type="ECO:0000256" key="1">
    <source>
        <dbReference type="SAM" id="Phobius"/>
    </source>
</evidence>
<dbReference type="Pfam" id="PF04246">
    <property type="entry name" value="RseC_MucC"/>
    <property type="match status" value="1"/>
</dbReference>
<dbReference type="PANTHER" id="PTHR35867:SF1">
    <property type="entry name" value="PROTEIN RSEC"/>
    <property type="match status" value="1"/>
</dbReference>
<proteinExistence type="predicted"/>
<keyword evidence="1" id="KW-1133">Transmembrane helix</keyword>
<dbReference type="KEGG" id="eba:ebA2572"/>
<protein>
    <recommendedName>
        <fullName evidence="4">Fis family transcriptional regulator</fullName>
    </recommendedName>
</protein>
<keyword evidence="3" id="KW-1185">Reference proteome</keyword>
<organism evidence="2 3">
    <name type="scientific">Aromatoleum aromaticum (strain DSM 19018 / LMG 30748 / EbN1)</name>
    <name type="common">Azoarcus sp. (strain EbN1)</name>
    <dbReference type="NCBI Taxonomy" id="76114"/>
    <lineage>
        <taxon>Bacteria</taxon>
        <taxon>Pseudomonadati</taxon>
        <taxon>Pseudomonadota</taxon>
        <taxon>Betaproteobacteria</taxon>
        <taxon>Rhodocyclales</taxon>
        <taxon>Rhodocyclaceae</taxon>
        <taxon>Aromatoleum</taxon>
    </lineage>
</organism>
<dbReference type="InterPro" id="IPR026268">
    <property type="entry name" value="RseC"/>
</dbReference>
<name>Q5P540_AROAE</name>
<keyword evidence="1" id="KW-0472">Membrane</keyword>
<evidence type="ECO:0008006" key="4">
    <source>
        <dbReference type="Google" id="ProtNLM"/>
    </source>
</evidence>
<dbReference type="PANTHER" id="PTHR35867">
    <property type="entry name" value="PROTEIN RSEC"/>
    <property type="match status" value="1"/>
</dbReference>
<dbReference type="PIRSF" id="PIRSF004923">
    <property type="entry name" value="RseC"/>
    <property type="match status" value="1"/>
</dbReference>
<keyword evidence="1" id="KW-0812">Transmembrane</keyword>
<feature type="transmembrane region" description="Helical" evidence="1">
    <location>
        <begin position="129"/>
        <end position="146"/>
    </location>
</feature>
<dbReference type="InterPro" id="IPR007359">
    <property type="entry name" value="SigmaE_reg_RseC_MucC"/>
</dbReference>
<dbReference type="AlphaFoldDB" id="Q5P540"/>
<dbReference type="HOGENOM" id="CLU_124911_0_2_4"/>
<dbReference type="STRING" id="76114.ebA2572"/>
<sequence length="176" mass="17610">MNAREHDGIARSGAPLLEGTARVVRITGAVAWLEPEPSAGCGSCAAARSCGSATFALASGAGTFSRRMAARRFPVDTGADGPCLEVGDRVVVGVGEDALATAALTAYALPLAIMLAAGATAEFAASSDVATFGAMAGGLLLGLAIARRLASRLAATGSTVPRFLRHAGRDLSRNPA</sequence>
<accession>Q5P540</accession>
<reference evidence="2 3" key="1">
    <citation type="journal article" date="2005" name="Arch. Microbiol.">
        <title>The genome sequence of an anaerobic aromatic-degrading denitrifying bacterium, strain EbN1.</title>
        <authorList>
            <person name="Rabus R."/>
            <person name="Kube M."/>
            <person name="Heider J."/>
            <person name="Beck A."/>
            <person name="Heitmann K."/>
            <person name="Widdel F."/>
            <person name="Reinhardt R."/>
        </authorList>
    </citation>
    <scope>NUCLEOTIDE SEQUENCE [LARGE SCALE GENOMIC DNA]</scope>
    <source>
        <strain evidence="2 3">EbN1</strain>
    </source>
</reference>
<dbReference type="RefSeq" id="WP_011237290.1">
    <property type="nucleotide sequence ID" value="NC_006513.1"/>
</dbReference>
<evidence type="ECO:0000313" key="3">
    <source>
        <dbReference type="Proteomes" id="UP000006552"/>
    </source>
</evidence>
<gene>
    <name evidence="2" type="ORF">ebA2572</name>
</gene>